<dbReference type="Proteomes" id="UP000054075">
    <property type="component" value="Unassembled WGS sequence"/>
</dbReference>
<dbReference type="InterPro" id="IPR001087">
    <property type="entry name" value="GDSL"/>
</dbReference>
<evidence type="ECO:0000313" key="1">
    <source>
        <dbReference type="EMBL" id="EDP45798.1"/>
    </source>
</evidence>
<dbReference type="STRING" id="59196.RICGR_1281"/>
<name>A8PPE8_9COXI</name>
<dbReference type="Gene3D" id="3.40.50.1110">
    <property type="entry name" value="SGNH hydrolase"/>
    <property type="match status" value="1"/>
</dbReference>
<dbReference type="Pfam" id="PF00657">
    <property type="entry name" value="Lipase_GDSL"/>
    <property type="match status" value="1"/>
</dbReference>
<dbReference type="GO" id="GO:0016788">
    <property type="term" value="F:hydrolase activity, acting on ester bonds"/>
    <property type="evidence" value="ECO:0007669"/>
    <property type="project" value="InterPro"/>
</dbReference>
<gene>
    <name evidence="1" type="ORF">RICGR_1281</name>
</gene>
<organism evidence="1 2">
    <name type="scientific">Rickettsiella grylli</name>
    <dbReference type="NCBI Taxonomy" id="59196"/>
    <lineage>
        <taxon>Bacteria</taxon>
        <taxon>Pseudomonadati</taxon>
        <taxon>Pseudomonadota</taxon>
        <taxon>Gammaproteobacteria</taxon>
        <taxon>Legionellales</taxon>
        <taxon>Coxiellaceae</taxon>
        <taxon>Rickettsiella</taxon>
    </lineage>
</organism>
<proteinExistence type="predicted"/>
<evidence type="ECO:0000313" key="2">
    <source>
        <dbReference type="Proteomes" id="UP000054075"/>
    </source>
</evidence>
<comment type="caution">
    <text evidence="1">The sequence shown here is derived from an EMBL/GenBank/DDBJ whole genome shotgun (WGS) entry which is preliminary data.</text>
</comment>
<protein>
    <submittedName>
        <fullName evidence="1">Uncharacterized protein</fullName>
    </submittedName>
</protein>
<reference evidence="1" key="1">
    <citation type="submission" date="2006-04" db="EMBL/GenBank/DDBJ databases">
        <authorList>
            <person name="Seshadri R."/>
            <person name="Federici B.A."/>
        </authorList>
    </citation>
    <scope>NUCLEOTIDE SEQUENCE [LARGE SCALE GENOMIC DNA]</scope>
</reference>
<dbReference type="AlphaFoldDB" id="A8PPE8"/>
<dbReference type="SUPFAM" id="SSF52266">
    <property type="entry name" value="SGNH hydrolase"/>
    <property type="match status" value="1"/>
</dbReference>
<reference evidence="1" key="2">
    <citation type="submission" date="2007-10" db="EMBL/GenBank/DDBJ databases">
        <authorList>
            <person name="Myers G.S."/>
        </authorList>
    </citation>
    <scope>NUCLEOTIDE SEQUENCE [LARGE SCALE GENOMIC DNA]</scope>
</reference>
<sequence>MFNQLSVNKYKITGAIAFGDSLSDEGIKYKENICGCFPFKWFLYHSDYNNFTNGHTWAYIFANVLNHCLKEKLNWLTSESPTYFKNVAEGGATAYNYKNLTSLFKYFKGFILSFFLGNIQEQATRIKTDKNILHPDLLGIIFAGANDLATIGYDDVNGVERAIQGVKKTIKILTNKNTKKTLNYLKHFLFVGLPNISETPRFSHKSEKEKTRMEKACQLYNKKLQEFSNEYQYIDFSLCTLYKYANINCLNLEAIKKIEKGIVVVGEGRKRTLLFIKDGKFVTCTSNDELKKITINLSKNRMDLFSKEGEIVRTKTNEAQLDEFIDEIVKKAKLNLSINVIDISIFLDAILKNPEIYGFTAGCAVYFIPNNREHNTDETVISQHISGNAILFKETEDGFLSYLIKEGAVVTEQGKIAKVSFHLTANNQARLEEKIKSAVKKEVIKLADSEARHDRLIITIIQSVIRGFKKKFHKEMRLAIINDSVLESIKKNNLNRNTIFWDDLHPARRLHELLALKITEFIKTHYLIQNPFQFSDDARIGVKPKLPENIFAESPDVLPSESALLIKNSEVQDRVRLN</sequence>
<keyword evidence="2" id="KW-1185">Reference proteome</keyword>
<accession>A8PPE8</accession>
<dbReference type="InterPro" id="IPR036514">
    <property type="entry name" value="SGNH_hydro_sf"/>
</dbReference>
<dbReference type="EMBL" id="AAQJ02000001">
    <property type="protein sequence ID" value="EDP45798.1"/>
    <property type="molecule type" value="Genomic_DNA"/>
</dbReference>
<dbReference type="RefSeq" id="WP_006034786.1">
    <property type="nucleotide sequence ID" value="NZ_AAQJ02000001.1"/>
</dbReference>